<name>A0ABW0SBF3_9RHOB</name>
<dbReference type="SUPFAM" id="SSF46894">
    <property type="entry name" value="C-terminal effector domain of the bipartite response regulators"/>
    <property type="match status" value="1"/>
</dbReference>
<reference evidence="6" key="1">
    <citation type="journal article" date="2019" name="Int. J. Syst. Evol. Microbiol.">
        <title>The Global Catalogue of Microorganisms (GCM) 10K type strain sequencing project: providing services to taxonomists for standard genome sequencing and annotation.</title>
        <authorList>
            <consortium name="The Broad Institute Genomics Platform"/>
            <consortium name="The Broad Institute Genome Sequencing Center for Infectious Disease"/>
            <person name="Wu L."/>
            <person name="Ma J."/>
        </authorList>
    </citation>
    <scope>NUCLEOTIDE SEQUENCE [LARGE SCALE GENOMIC DNA]</scope>
    <source>
        <strain evidence="6">KACC 11588</strain>
    </source>
</reference>
<dbReference type="RefSeq" id="WP_209839221.1">
    <property type="nucleotide sequence ID" value="NZ_JAGGJP010000004.1"/>
</dbReference>
<keyword evidence="1" id="KW-0805">Transcription regulation</keyword>
<keyword evidence="3" id="KW-0804">Transcription</keyword>
<dbReference type="InterPro" id="IPR000792">
    <property type="entry name" value="Tscrpt_reg_LuxR_C"/>
</dbReference>
<dbReference type="CDD" id="cd06170">
    <property type="entry name" value="LuxR_C_like"/>
    <property type="match status" value="1"/>
</dbReference>
<dbReference type="Pfam" id="PF04545">
    <property type="entry name" value="Sigma70_r4"/>
    <property type="match status" value="1"/>
</dbReference>
<comment type="caution">
    <text evidence="5">The sequence shown here is derived from an EMBL/GenBank/DDBJ whole genome shotgun (WGS) entry which is preliminary data.</text>
</comment>
<keyword evidence="2" id="KW-0238">DNA-binding</keyword>
<dbReference type="Proteomes" id="UP001596056">
    <property type="component" value="Unassembled WGS sequence"/>
</dbReference>
<dbReference type="InterPro" id="IPR036388">
    <property type="entry name" value="WH-like_DNA-bd_sf"/>
</dbReference>
<dbReference type="Gene3D" id="3.30.450.80">
    <property type="entry name" value="Transcription factor LuxR-like, autoinducer-binding domain"/>
    <property type="match status" value="1"/>
</dbReference>
<sequence length="205" mass="22619">MAVPAVDSLTLDLGLLAPAGHYLALRVGFAFPLEEENRFPRPWVEDYARHGHLPWDPLIRWIYGAEGSIRWSEVALPDPRGVLDLARRHGLAFGAAVSVLDGEEGGPRSYGLFARPDREFLAEEIALLAAHVEARHRALSPPRNLTLAELEALRLVKDGQRLKQIAHRLGVTEGAIKQRLKNARHKLRAKTGAEAISRAVGFGLI</sequence>
<evidence type="ECO:0000313" key="5">
    <source>
        <dbReference type="EMBL" id="MFC5566244.1"/>
    </source>
</evidence>
<evidence type="ECO:0000256" key="3">
    <source>
        <dbReference type="ARBA" id="ARBA00023163"/>
    </source>
</evidence>
<dbReference type="SUPFAM" id="SSF75516">
    <property type="entry name" value="Pheromone-binding domain of LuxR-like quorum-sensing transcription factors"/>
    <property type="match status" value="1"/>
</dbReference>
<evidence type="ECO:0000259" key="4">
    <source>
        <dbReference type="SMART" id="SM00421"/>
    </source>
</evidence>
<dbReference type="InterPro" id="IPR005143">
    <property type="entry name" value="TF_LuxR_autoind-bd_dom"/>
</dbReference>
<dbReference type="Gene3D" id="1.10.10.10">
    <property type="entry name" value="Winged helix-like DNA-binding domain superfamily/Winged helix DNA-binding domain"/>
    <property type="match status" value="1"/>
</dbReference>
<feature type="domain" description="HTH luxR-type" evidence="4">
    <location>
        <begin position="142"/>
        <end position="199"/>
    </location>
</feature>
<dbReference type="EMBL" id="JBHSNA010000004">
    <property type="protein sequence ID" value="MFC5566244.1"/>
    <property type="molecule type" value="Genomic_DNA"/>
</dbReference>
<accession>A0ABW0SBF3</accession>
<dbReference type="SMART" id="SM00421">
    <property type="entry name" value="HTH_LUXR"/>
    <property type="match status" value="1"/>
</dbReference>
<dbReference type="InterPro" id="IPR036693">
    <property type="entry name" value="TF_LuxR_autoind-bd_dom_sf"/>
</dbReference>
<dbReference type="Pfam" id="PF03472">
    <property type="entry name" value="Autoind_bind"/>
    <property type="match status" value="1"/>
</dbReference>
<evidence type="ECO:0000313" key="6">
    <source>
        <dbReference type="Proteomes" id="UP001596056"/>
    </source>
</evidence>
<dbReference type="InterPro" id="IPR016032">
    <property type="entry name" value="Sig_transdc_resp-reg_C-effctor"/>
</dbReference>
<protein>
    <submittedName>
        <fullName evidence="5">Helix-turn-helix transcriptional regulator</fullName>
    </submittedName>
</protein>
<keyword evidence="6" id="KW-1185">Reference proteome</keyword>
<proteinExistence type="predicted"/>
<dbReference type="InterPro" id="IPR007630">
    <property type="entry name" value="RNA_pol_sigma70_r4"/>
</dbReference>
<evidence type="ECO:0000256" key="1">
    <source>
        <dbReference type="ARBA" id="ARBA00023015"/>
    </source>
</evidence>
<organism evidence="5 6">
    <name type="scientific">Rubellimicrobium aerolatum</name>
    <dbReference type="NCBI Taxonomy" id="490979"/>
    <lineage>
        <taxon>Bacteria</taxon>
        <taxon>Pseudomonadati</taxon>
        <taxon>Pseudomonadota</taxon>
        <taxon>Alphaproteobacteria</taxon>
        <taxon>Rhodobacterales</taxon>
        <taxon>Roseobacteraceae</taxon>
        <taxon>Rubellimicrobium</taxon>
    </lineage>
</organism>
<evidence type="ECO:0000256" key="2">
    <source>
        <dbReference type="ARBA" id="ARBA00023125"/>
    </source>
</evidence>
<gene>
    <name evidence="5" type="ORF">ACFPOC_07395</name>
</gene>